<evidence type="ECO:0000313" key="3">
    <source>
        <dbReference type="EMBL" id="OEK58295.1"/>
    </source>
</evidence>
<accession>A0AAP7LUE5</accession>
<sequence>MNRITTIITLITLFILLNYTIYIDASNIFDNNVLYLVNDIINTFNLNNFLQLLSNISPPVVSFIFILSILAILFFINKRQFWVYGFWSFFVLLTGTILKFTVERPRPVASVDGFSFPSMHVLTFAVLIVLINYIKTNKLIKTISCLLIISMMASRIYLHAHFFSDTLASILIILIFSQILTLYDKQKVFFYENEK</sequence>
<feature type="transmembrane region" description="Helical" evidence="1">
    <location>
        <begin position="56"/>
        <end position="76"/>
    </location>
</feature>
<dbReference type="KEGG" id="seqo:SE1039_10190"/>
<keyword evidence="1" id="KW-0812">Transmembrane</keyword>
<keyword evidence="1" id="KW-1133">Transmembrane helix</keyword>
<dbReference type="EMBL" id="LNPX01000014">
    <property type="protein sequence ID" value="OEK58295.1"/>
    <property type="molecule type" value="Genomic_DNA"/>
</dbReference>
<reference evidence="4" key="1">
    <citation type="submission" date="2015-11" db="EMBL/GenBank/DDBJ databases">
        <title>Genomic diversity of Staphylococcus saprophyticus strains from urinary tract infections, animal surfaces, and fermented foods.</title>
        <authorList>
            <person name="Wolfe B.E."/>
        </authorList>
    </citation>
    <scope>NUCLEOTIDE SEQUENCE [LARGE SCALE GENOMIC DNA]</scope>
    <source>
        <strain evidence="4">738_7</strain>
    </source>
</reference>
<proteinExistence type="predicted"/>
<dbReference type="AlphaFoldDB" id="A0AAP7LUE5"/>
<gene>
    <name evidence="3" type="ORF">ASS94_03930</name>
</gene>
<organism evidence="3 4">
    <name type="scientific">Staphylococcus equorum</name>
    <dbReference type="NCBI Taxonomy" id="246432"/>
    <lineage>
        <taxon>Bacteria</taxon>
        <taxon>Bacillati</taxon>
        <taxon>Bacillota</taxon>
        <taxon>Bacilli</taxon>
        <taxon>Bacillales</taxon>
        <taxon>Staphylococcaceae</taxon>
        <taxon>Staphylococcus</taxon>
    </lineage>
</organism>
<keyword evidence="1" id="KW-0472">Membrane</keyword>
<feature type="transmembrane region" description="Helical" evidence="1">
    <location>
        <begin position="166"/>
        <end position="183"/>
    </location>
</feature>
<name>A0AAP7LUE5_9STAP</name>
<dbReference type="RefSeq" id="WP_002512174.1">
    <property type="nucleotide sequence ID" value="NZ_CP013114.1"/>
</dbReference>
<dbReference type="Gene3D" id="1.20.144.10">
    <property type="entry name" value="Phosphatidic acid phosphatase type 2/haloperoxidase"/>
    <property type="match status" value="1"/>
</dbReference>
<comment type="caution">
    <text evidence="3">The sequence shown here is derived from an EMBL/GenBank/DDBJ whole genome shotgun (WGS) entry which is preliminary data.</text>
</comment>
<feature type="transmembrane region" description="Helical" evidence="1">
    <location>
        <begin position="114"/>
        <end position="134"/>
    </location>
</feature>
<dbReference type="PANTHER" id="PTHR14969">
    <property type="entry name" value="SPHINGOSINE-1-PHOSPHATE PHOSPHOHYDROLASE"/>
    <property type="match status" value="1"/>
</dbReference>
<dbReference type="Pfam" id="PF01569">
    <property type="entry name" value="PAP2"/>
    <property type="match status" value="1"/>
</dbReference>
<evidence type="ECO:0000313" key="4">
    <source>
        <dbReference type="Proteomes" id="UP000095464"/>
    </source>
</evidence>
<dbReference type="Proteomes" id="UP000095464">
    <property type="component" value="Unassembled WGS sequence"/>
</dbReference>
<feature type="transmembrane region" description="Helical" evidence="1">
    <location>
        <begin position="81"/>
        <end position="102"/>
    </location>
</feature>
<evidence type="ECO:0000259" key="2">
    <source>
        <dbReference type="SMART" id="SM00014"/>
    </source>
</evidence>
<dbReference type="InterPro" id="IPR036938">
    <property type="entry name" value="PAP2/HPO_sf"/>
</dbReference>
<evidence type="ECO:0000256" key="1">
    <source>
        <dbReference type="SAM" id="Phobius"/>
    </source>
</evidence>
<dbReference type="SUPFAM" id="SSF48317">
    <property type="entry name" value="Acid phosphatase/Vanadium-dependent haloperoxidase"/>
    <property type="match status" value="1"/>
</dbReference>
<dbReference type="PANTHER" id="PTHR14969:SF13">
    <property type="entry name" value="AT30094P"/>
    <property type="match status" value="1"/>
</dbReference>
<dbReference type="InterPro" id="IPR000326">
    <property type="entry name" value="PAP2/HPO"/>
</dbReference>
<dbReference type="SMART" id="SM00014">
    <property type="entry name" value="acidPPc"/>
    <property type="match status" value="1"/>
</dbReference>
<protein>
    <recommendedName>
        <fullName evidence="2">Phosphatidic acid phosphatase type 2/haloperoxidase domain-containing protein</fullName>
    </recommendedName>
</protein>
<feature type="domain" description="Phosphatidic acid phosphatase type 2/haloperoxidase" evidence="2">
    <location>
        <begin position="81"/>
        <end position="181"/>
    </location>
</feature>